<dbReference type="EMBL" id="JAOPHQ010005407">
    <property type="protein sequence ID" value="KAK0135780.1"/>
    <property type="molecule type" value="Genomic_DNA"/>
</dbReference>
<evidence type="ECO:0000259" key="2">
    <source>
        <dbReference type="PROSITE" id="PS50102"/>
    </source>
</evidence>
<accession>A0AA47M8W1</accession>
<dbReference type="AlphaFoldDB" id="A0AA47M8W1"/>
<organism evidence="3 4">
    <name type="scientific">Merluccius polli</name>
    <name type="common">Benguela hake</name>
    <name type="synonym">Merluccius cadenati</name>
    <dbReference type="NCBI Taxonomy" id="89951"/>
    <lineage>
        <taxon>Eukaryota</taxon>
        <taxon>Metazoa</taxon>
        <taxon>Chordata</taxon>
        <taxon>Craniata</taxon>
        <taxon>Vertebrata</taxon>
        <taxon>Euteleostomi</taxon>
        <taxon>Actinopterygii</taxon>
        <taxon>Neopterygii</taxon>
        <taxon>Teleostei</taxon>
        <taxon>Neoteleostei</taxon>
        <taxon>Acanthomorphata</taxon>
        <taxon>Zeiogadaria</taxon>
        <taxon>Gadariae</taxon>
        <taxon>Gadiformes</taxon>
        <taxon>Gadoidei</taxon>
        <taxon>Merlucciidae</taxon>
        <taxon>Merluccius</taxon>
    </lineage>
</organism>
<dbReference type="SMART" id="SM00360">
    <property type="entry name" value="RRM"/>
    <property type="match status" value="1"/>
</dbReference>
<dbReference type="InterPro" id="IPR000504">
    <property type="entry name" value="RRM_dom"/>
</dbReference>
<sequence length="160" mass="18230">MLDYSSDVIFRGKDRQILGSVGLRLNAMQPASFNLHRSADLDLQVQSSKMNKLYIGNLNDNVTAEDLVKTFDDYKIPYTGQFLMKTGYAFVDCPDDQWAMKAIEAFSGKVELHGKRIEVEHSVPKKQRFTFDVNDVMHDMKPMRGPITIDSVKKIHISSK</sequence>
<dbReference type="GO" id="GO:0003723">
    <property type="term" value="F:RNA binding"/>
    <property type="evidence" value="ECO:0007669"/>
    <property type="project" value="UniProtKB-UniRule"/>
</dbReference>
<name>A0AA47M8W1_MERPO</name>
<keyword evidence="1" id="KW-0694">RNA-binding</keyword>
<gene>
    <name evidence="3" type="primary">igf2bp1_1</name>
    <name evidence="3" type="ORF">N1851_028344</name>
</gene>
<reference evidence="3" key="1">
    <citation type="journal article" date="2023" name="Front. Mar. Sci.">
        <title>A new Merluccius polli reference genome to investigate the effects of global change in West African waters.</title>
        <authorList>
            <person name="Mateo J.L."/>
            <person name="Blanco-Fernandez C."/>
            <person name="Garcia-Vazquez E."/>
            <person name="Machado-Schiaffino G."/>
        </authorList>
    </citation>
    <scope>NUCLEOTIDE SEQUENCE</scope>
    <source>
        <strain evidence="3">C29</strain>
        <tissue evidence="3">Fin</tissue>
    </source>
</reference>
<evidence type="ECO:0000313" key="3">
    <source>
        <dbReference type="EMBL" id="KAK0135780.1"/>
    </source>
</evidence>
<dbReference type="InterPro" id="IPR012677">
    <property type="entry name" value="Nucleotide-bd_a/b_plait_sf"/>
</dbReference>
<dbReference type="Proteomes" id="UP001174136">
    <property type="component" value="Unassembled WGS sequence"/>
</dbReference>
<dbReference type="Gene3D" id="3.30.70.330">
    <property type="match status" value="1"/>
</dbReference>
<feature type="domain" description="RRM" evidence="2">
    <location>
        <begin position="51"/>
        <end position="124"/>
    </location>
</feature>
<proteinExistence type="predicted"/>
<dbReference type="PROSITE" id="PS50102">
    <property type="entry name" value="RRM"/>
    <property type="match status" value="1"/>
</dbReference>
<comment type="caution">
    <text evidence="3">The sequence shown here is derived from an EMBL/GenBank/DDBJ whole genome shotgun (WGS) entry which is preliminary data.</text>
</comment>
<evidence type="ECO:0000313" key="4">
    <source>
        <dbReference type="Proteomes" id="UP001174136"/>
    </source>
</evidence>
<dbReference type="InterPro" id="IPR035979">
    <property type="entry name" value="RBD_domain_sf"/>
</dbReference>
<dbReference type="SUPFAM" id="SSF54928">
    <property type="entry name" value="RNA-binding domain, RBD"/>
    <property type="match status" value="1"/>
</dbReference>
<evidence type="ECO:0000256" key="1">
    <source>
        <dbReference type="PROSITE-ProRule" id="PRU00176"/>
    </source>
</evidence>
<dbReference type="Pfam" id="PF00076">
    <property type="entry name" value="RRM_1"/>
    <property type="match status" value="1"/>
</dbReference>
<dbReference type="FunFam" id="3.30.70.330:FF:000203">
    <property type="entry name" value="insulin-like growth factor 2 mRNA-binding protein 1"/>
    <property type="match status" value="1"/>
</dbReference>
<keyword evidence="4" id="KW-1185">Reference proteome</keyword>
<protein>
    <submittedName>
        <fullName evidence="3">Insulin-like growth factor 2 mRNA-binding protein 1</fullName>
    </submittedName>
</protein>